<proteinExistence type="inferred from homology"/>
<comment type="similarity">
    <text evidence="3">Belongs to the cyclophilin-type PPIase family.</text>
</comment>
<evidence type="ECO:0000256" key="2">
    <source>
        <dbReference type="ARBA" id="ARBA00023235"/>
    </source>
</evidence>
<keyword evidence="1 3" id="KW-0697">Rotamase</keyword>
<dbReference type="InterPro" id="IPR002130">
    <property type="entry name" value="Cyclophilin-type_PPIase_dom"/>
</dbReference>
<dbReference type="RefSeq" id="WP_279611193.1">
    <property type="nucleotide sequence ID" value="NZ_JAFIRA010000004.1"/>
</dbReference>
<dbReference type="PROSITE" id="PS50072">
    <property type="entry name" value="CSA_PPIASE_2"/>
    <property type="match status" value="1"/>
</dbReference>
<feature type="domain" description="PPIase cyclophilin-type" evidence="5">
    <location>
        <begin position="54"/>
        <end position="215"/>
    </location>
</feature>
<organism evidence="6 7">
    <name type="scientific">Thermostichus vulcanus str. 'Rupite'</name>
    <dbReference type="NCBI Taxonomy" id="2813851"/>
    <lineage>
        <taxon>Bacteria</taxon>
        <taxon>Bacillati</taxon>
        <taxon>Cyanobacteriota</taxon>
        <taxon>Cyanophyceae</taxon>
        <taxon>Thermostichales</taxon>
        <taxon>Thermostichaceae</taxon>
        <taxon>Thermostichus</taxon>
    </lineage>
</organism>
<accession>A0ABT0C7Q6</accession>
<evidence type="ECO:0000256" key="4">
    <source>
        <dbReference type="SAM" id="MobiDB-lite"/>
    </source>
</evidence>
<dbReference type="InterPro" id="IPR029000">
    <property type="entry name" value="Cyclophilin-like_dom_sf"/>
</dbReference>
<protein>
    <recommendedName>
        <fullName evidence="3">Peptidyl-prolyl cis-trans isomerase</fullName>
        <shortName evidence="3">PPIase</shortName>
        <ecNumber evidence="3">5.2.1.8</ecNumber>
    </recommendedName>
</protein>
<dbReference type="EC" id="5.2.1.8" evidence="3"/>
<dbReference type="GO" id="GO:0016853">
    <property type="term" value="F:isomerase activity"/>
    <property type="evidence" value="ECO:0007669"/>
    <property type="project" value="UniProtKB-KW"/>
</dbReference>
<comment type="catalytic activity">
    <reaction evidence="3">
        <text>[protein]-peptidylproline (omega=180) = [protein]-peptidylproline (omega=0)</text>
        <dbReference type="Rhea" id="RHEA:16237"/>
        <dbReference type="Rhea" id="RHEA-COMP:10747"/>
        <dbReference type="Rhea" id="RHEA-COMP:10748"/>
        <dbReference type="ChEBI" id="CHEBI:83833"/>
        <dbReference type="ChEBI" id="CHEBI:83834"/>
        <dbReference type="EC" id="5.2.1.8"/>
    </reaction>
</comment>
<dbReference type="PROSITE" id="PS51257">
    <property type="entry name" value="PROKAR_LIPOPROTEIN"/>
    <property type="match status" value="1"/>
</dbReference>
<dbReference type="PANTHER" id="PTHR43246">
    <property type="entry name" value="PEPTIDYL-PROLYL CIS-TRANS ISOMERASE CYP38, CHLOROPLASTIC"/>
    <property type="match status" value="1"/>
</dbReference>
<dbReference type="EMBL" id="JAFIRA010000004">
    <property type="protein sequence ID" value="MCJ2541822.1"/>
    <property type="molecule type" value="Genomic_DNA"/>
</dbReference>
<dbReference type="SUPFAM" id="SSF50891">
    <property type="entry name" value="Cyclophilin-like"/>
    <property type="match status" value="1"/>
</dbReference>
<dbReference type="Pfam" id="PF00160">
    <property type="entry name" value="Pro_isomerase"/>
    <property type="match status" value="1"/>
</dbReference>
<evidence type="ECO:0000256" key="1">
    <source>
        <dbReference type="ARBA" id="ARBA00023110"/>
    </source>
</evidence>
<feature type="region of interest" description="Disordered" evidence="4">
    <location>
        <begin position="106"/>
        <end position="128"/>
    </location>
</feature>
<evidence type="ECO:0000313" key="6">
    <source>
        <dbReference type="EMBL" id="MCJ2541822.1"/>
    </source>
</evidence>
<comment type="function">
    <text evidence="3">PPIases accelerate the folding of proteins. It catalyzes the cis-trans isomerization of proline imidic peptide bonds in oligopeptides.</text>
</comment>
<dbReference type="InterPro" id="IPR044665">
    <property type="entry name" value="E_coli_cyclophilin_A-like"/>
</dbReference>
<evidence type="ECO:0000313" key="7">
    <source>
        <dbReference type="Proteomes" id="UP000830835"/>
    </source>
</evidence>
<dbReference type="Proteomes" id="UP000830835">
    <property type="component" value="Unassembled WGS sequence"/>
</dbReference>
<evidence type="ECO:0000259" key="5">
    <source>
        <dbReference type="PROSITE" id="PS50072"/>
    </source>
</evidence>
<reference evidence="6" key="1">
    <citation type="submission" date="2021-02" db="EMBL/GenBank/DDBJ databases">
        <title>The CRISPR/cas machinery reduction and long-range gene transfer in the hot spring cyanobacterium Synechococcus.</title>
        <authorList>
            <person name="Dvorak P."/>
            <person name="Jahodarova E."/>
            <person name="Hasler P."/>
            <person name="Poulickova A."/>
        </authorList>
    </citation>
    <scope>NUCLEOTIDE SEQUENCE</scope>
    <source>
        <strain evidence="6">Rupite</strain>
    </source>
</reference>
<name>A0ABT0C7Q6_THEVL</name>
<evidence type="ECO:0000256" key="3">
    <source>
        <dbReference type="RuleBase" id="RU363019"/>
    </source>
</evidence>
<dbReference type="Gene3D" id="2.40.100.10">
    <property type="entry name" value="Cyclophilin-like"/>
    <property type="match status" value="1"/>
</dbReference>
<gene>
    <name evidence="6" type="ORF">JX360_02700</name>
</gene>
<comment type="caution">
    <text evidence="6">The sequence shown here is derived from an EMBL/GenBank/DDBJ whole genome shotgun (WGS) entry which is preliminary data.</text>
</comment>
<keyword evidence="7" id="KW-1185">Reference proteome</keyword>
<sequence>MNRYAAGMVLVLGHFCFGLLGCRSTTPALESLTEHGIPVAYADRPQLRGKAVVELELQTAQAGLGKVILEIHGESAPLTGGQFIDLVQRGFYNGLTFHRVEKDPQPFVVQGGDPRGDGTGGATEPGSNRMRTIPLEIQVRGEPQPRYNTLIEDPVTLRNLALPHRSGAVAMARSSPLDSASSQFYISLSSLPILDGRYAVFGYVIEGMEWVDKVQVGDVIRSARVIEGEEWLTVPAAVSQQQAQEQSLQEP</sequence>
<keyword evidence="2 3" id="KW-0413">Isomerase</keyword>
<dbReference type="PRINTS" id="PR00153">
    <property type="entry name" value="CSAPPISMRASE"/>
</dbReference>